<reference evidence="4" key="1">
    <citation type="journal article" date="2019" name="Int. J. Syst. Evol. Microbiol.">
        <title>The Global Catalogue of Microorganisms (GCM) 10K type strain sequencing project: providing services to taxonomists for standard genome sequencing and annotation.</title>
        <authorList>
            <consortium name="The Broad Institute Genomics Platform"/>
            <consortium name="The Broad Institute Genome Sequencing Center for Infectious Disease"/>
            <person name="Wu L."/>
            <person name="Ma J."/>
        </authorList>
    </citation>
    <scope>NUCLEOTIDE SEQUENCE [LARGE SCALE GENOMIC DNA]</scope>
    <source>
        <strain evidence="4">CGMCC 1.12477</strain>
    </source>
</reference>
<dbReference type="Pfam" id="PF14340">
    <property type="entry name" value="DUF4395"/>
    <property type="match status" value="1"/>
</dbReference>
<protein>
    <submittedName>
        <fullName evidence="3">DUF4395 domain-containing protein</fullName>
    </submittedName>
</protein>
<keyword evidence="4" id="KW-1185">Reference proteome</keyword>
<dbReference type="EMBL" id="JBHUGD010000003">
    <property type="protein sequence ID" value="MFD1946471.1"/>
    <property type="molecule type" value="Genomic_DNA"/>
</dbReference>
<gene>
    <name evidence="3" type="ORF">ACFSDE_06675</name>
</gene>
<sequence length="146" mass="14638">MPNPQIDPRGARVAAALTSLVLAVVLLTAPGPLALALLAAQTAVFAIGAVSGVQHTPYSLLFRTLLRPRLGPPAELEDAAPPRFAQAVGLGFASVGLVALAAGATTVGLVAVGFALAAALLNATTGFCLGCELYLLTKRVVPATSN</sequence>
<evidence type="ECO:0000259" key="2">
    <source>
        <dbReference type="Pfam" id="PF14340"/>
    </source>
</evidence>
<feature type="transmembrane region" description="Helical" evidence="1">
    <location>
        <begin position="109"/>
        <end position="136"/>
    </location>
</feature>
<proteinExistence type="predicted"/>
<keyword evidence="1" id="KW-1133">Transmembrane helix</keyword>
<dbReference type="Proteomes" id="UP001597351">
    <property type="component" value="Unassembled WGS sequence"/>
</dbReference>
<evidence type="ECO:0000313" key="4">
    <source>
        <dbReference type="Proteomes" id="UP001597351"/>
    </source>
</evidence>
<name>A0ABW4TLF4_9ACTN</name>
<dbReference type="RefSeq" id="WP_343916652.1">
    <property type="nucleotide sequence ID" value="NZ_BAAAJT010000002.1"/>
</dbReference>
<feature type="domain" description="DUF4395" evidence="2">
    <location>
        <begin position="6"/>
        <end position="139"/>
    </location>
</feature>
<keyword evidence="1" id="KW-0472">Membrane</keyword>
<evidence type="ECO:0000256" key="1">
    <source>
        <dbReference type="SAM" id="Phobius"/>
    </source>
</evidence>
<accession>A0ABW4TLF4</accession>
<evidence type="ECO:0000313" key="3">
    <source>
        <dbReference type="EMBL" id="MFD1946471.1"/>
    </source>
</evidence>
<comment type="caution">
    <text evidence="3">The sequence shown here is derived from an EMBL/GenBank/DDBJ whole genome shotgun (WGS) entry which is preliminary data.</text>
</comment>
<keyword evidence="1" id="KW-0812">Transmembrane</keyword>
<feature type="transmembrane region" description="Helical" evidence="1">
    <location>
        <begin position="84"/>
        <end position="102"/>
    </location>
</feature>
<dbReference type="InterPro" id="IPR025508">
    <property type="entry name" value="DUF4395"/>
</dbReference>
<organism evidence="3 4">
    <name type="scientific">Nocardioides aestuarii</name>
    <dbReference type="NCBI Taxonomy" id="252231"/>
    <lineage>
        <taxon>Bacteria</taxon>
        <taxon>Bacillati</taxon>
        <taxon>Actinomycetota</taxon>
        <taxon>Actinomycetes</taxon>
        <taxon>Propionibacteriales</taxon>
        <taxon>Nocardioidaceae</taxon>
        <taxon>Nocardioides</taxon>
    </lineage>
</organism>